<protein>
    <recommendedName>
        <fullName evidence="3">SLH domain-containing protein</fullName>
    </recommendedName>
</protein>
<dbReference type="EMBL" id="NFKL01000004">
    <property type="protein sequence ID" value="OUP59932.1"/>
    <property type="molecule type" value="Genomic_DNA"/>
</dbReference>
<dbReference type="RefSeq" id="WP_087414405.1">
    <property type="nucleotide sequence ID" value="NZ_NFKL01000004.1"/>
</dbReference>
<dbReference type="Pfam" id="PF00395">
    <property type="entry name" value="SLH"/>
    <property type="match status" value="2"/>
</dbReference>
<feature type="chain" id="PRO_5012034270" description="SLH domain-containing protein" evidence="2">
    <location>
        <begin position="25"/>
        <end position="1297"/>
    </location>
</feature>
<gene>
    <name evidence="4" type="ORF">B5F15_03730</name>
</gene>
<sequence>MKNLKKVLAMVLAFACTFSMFAGAKVFEDVPAGSDYSEAITMLSDLGVIQGKDDGKYHPEDTITRAEACAMIARLMTGDPNVSQYVGAQSFSDVQKGSWKDSAIGYCYINGIVIGVGNNKFEPDRAITDAEFVTMVVRAMGYETADMKQNYPFSYMSNAQAIGLLDGTNMVASTDALRGEDAQVIYNALFADYARGAKLVNTTHGTSVETYPTLAESVWGLSRAAVGEWKEDKETGKDYMSTCEAHTWVVTGNVVEIDKVNYIQALPIEDGETDLYAKAKDNAPYYFKYDGDVDALTGYQVELWGEGDHSEPEYTTIDNVDGKVKGYIYSSDWNIKAIKTVKGQTAYAYNASMTDEKTDGSIKTDDIDVDLDNVQNYTKDGKLYGKLMDKKDVEKSLNVKNSTKYNLVDWDSDGSVDYIDATTYEYYEVDSVTKTKVRLKGFDGKVAMTLDVDGETSDVKIGDKEYTVKAELPTDLKEGDIIEVSMNNVAAKKELISNWTVKVVEPETKDVTEIDTKKGVEFDDELIKVADKDYTFETDGEKASVTYDNMDEDSDETWDLWRDANGFIIKMQPSDSSTGYLFVTGYEEGQNKTGKRDLMVVSGVYGDNTVAKDVELVDNAAIYLDDDKDAKNVYDKDEHALDNGVDADFSMGYASEIAGHAFRYTANDDGQITKLVRVATDEKDDAYSFNEKTDVLKANDKNHYLDESKVIFAVNSSKWTEDGATKELSTGDVLAVEYKDVPSIGDGEKTDDAGVQYDLDSDKETITAAVLGVNTFRYFGNTTNKSGLVTKMSYKPKDDVYVIEATIAGESETEFTTIDADDVDMTGVKDLDTMYDLLTKGSDAKNGLYAEMDFNADGKVIAIDLMTDTYENVAAVEDAKNADYGVARVVINRVSTSNRILTSQAISDGNGKVYTRSAQTLEQNFDITDDTKYFEVDADLEFPANGKYLNAFEDAFAKEFRLKDISEGDVTDLDSFIRTETDDDEYVVADVIYDDGDAVAVYYYKDTVKEAGDLMPIVSPEQEVYNLTIPKTGSKTYELKWSEVGGADVTYFKSVGTVYGISESGSYISDNKIVVTVPSNAQSGTIKYELINSKSEVLATITANFVYEDVQDLDYKAVDYRLVALTNDSTGVKVGNIANIAAGTTVTATADNGISATVETNGDVKVKTTANTQVGTYNIKLTASGYNDKVVTVTVDKADVALANSGSKLGNIKVSAKVGGAAIALDNTSALSVQVAKAGTTDKVDVKGTWSYDSAKGLWRFAPAADAGLVAGDTLYISLAEGANYNAAGPVVVNLAE</sequence>
<dbReference type="InterPro" id="IPR001119">
    <property type="entry name" value="SLH_dom"/>
</dbReference>
<evidence type="ECO:0000313" key="4">
    <source>
        <dbReference type="EMBL" id="OUP59932.1"/>
    </source>
</evidence>
<dbReference type="InterPro" id="IPR051465">
    <property type="entry name" value="Cell_Envelope_Struct_Comp"/>
</dbReference>
<comment type="caution">
    <text evidence="4">The sequence shown here is derived from an EMBL/GenBank/DDBJ whole genome shotgun (WGS) entry which is preliminary data.</text>
</comment>
<reference evidence="5" key="1">
    <citation type="submission" date="2017-04" db="EMBL/GenBank/DDBJ databases">
        <title>Function of individual gut microbiota members based on whole genome sequencing of pure cultures obtained from chicken caecum.</title>
        <authorList>
            <person name="Medvecky M."/>
            <person name="Cejkova D."/>
            <person name="Polansky O."/>
            <person name="Karasova D."/>
            <person name="Kubasova T."/>
            <person name="Cizek A."/>
            <person name="Rychlik I."/>
        </authorList>
    </citation>
    <scope>NUCLEOTIDE SEQUENCE [LARGE SCALE GENOMIC DNA]</scope>
    <source>
        <strain evidence="5">An179</strain>
    </source>
</reference>
<keyword evidence="1" id="KW-0677">Repeat</keyword>
<dbReference type="PANTHER" id="PTHR43308">
    <property type="entry name" value="OUTER MEMBRANE PROTEIN ALPHA-RELATED"/>
    <property type="match status" value="1"/>
</dbReference>
<dbReference type="PANTHER" id="PTHR43308:SF5">
    <property type="entry name" value="S-LAYER PROTEIN _ PEPTIDOGLYCAN ENDO-BETA-N-ACETYLGLUCOSAMINIDASE"/>
    <property type="match status" value="1"/>
</dbReference>
<organism evidence="4 5">
    <name type="scientific">Butyricicoccus pullicaecorum</name>
    <dbReference type="NCBI Taxonomy" id="501571"/>
    <lineage>
        <taxon>Bacteria</taxon>
        <taxon>Bacillati</taxon>
        <taxon>Bacillota</taxon>
        <taxon>Clostridia</taxon>
        <taxon>Eubacteriales</taxon>
        <taxon>Butyricicoccaceae</taxon>
        <taxon>Butyricicoccus</taxon>
    </lineage>
</organism>
<keyword evidence="2" id="KW-0732">Signal</keyword>
<accession>A0A1Y4LZV1</accession>
<dbReference type="Proteomes" id="UP000195326">
    <property type="component" value="Unassembled WGS sequence"/>
</dbReference>
<evidence type="ECO:0000313" key="5">
    <source>
        <dbReference type="Proteomes" id="UP000195326"/>
    </source>
</evidence>
<proteinExistence type="predicted"/>
<evidence type="ECO:0000256" key="1">
    <source>
        <dbReference type="ARBA" id="ARBA00022737"/>
    </source>
</evidence>
<evidence type="ECO:0000259" key="3">
    <source>
        <dbReference type="PROSITE" id="PS51272"/>
    </source>
</evidence>
<dbReference type="PROSITE" id="PS51272">
    <property type="entry name" value="SLH"/>
    <property type="match status" value="2"/>
</dbReference>
<feature type="domain" description="SLH" evidence="3">
    <location>
        <begin position="23"/>
        <end position="86"/>
    </location>
</feature>
<feature type="domain" description="SLH" evidence="3">
    <location>
        <begin position="87"/>
        <end position="150"/>
    </location>
</feature>
<feature type="signal peptide" evidence="2">
    <location>
        <begin position="1"/>
        <end position="24"/>
    </location>
</feature>
<name>A0A1Y4LZV1_9FIRM</name>
<evidence type="ECO:0000256" key="2">
    <source>
        <dbReference type="SAM" id="SignalP"/>
    </source>
</evidence>